<comment type="caution">
    <text evidence="7">The sequence shown here is derived from an EMBL/GenBank/DDBJ whole genome shotgun (WGS) entry which is preliminary data.</text>
</comment>
<feature type="domain" description="Bacterial type II secretion system protein E" evidence="5">
    <location>
        <begin position="238"/>
        <end position="615"/>
    </location>
</feature>
<dbReference type="InterPro" id="IPR001482">
    <property type="entry name" value="T2SS/T4SS_dom"/>
</dbReference>
<evidence type="ECO:0000256" key="1">
    <source>
        <dbReference type="ARBA" id="ARBA00006611"/>
    </source>
</evidence>
<dbReference type="CDD" id="cd01129">
    <property type="entry name" value="PulE-GspE-like"/>
    <property type="match status" value="1"/>
</dbReference>
<keyword evidence="3" id="KW-0067">ATP-binding</keyword>
<sequence>MDVQTVTVETVEAEPIMMDPMFQDTMSMNPSGPPPKSPQSGTQLAVNSKRSLVRETQNMTDDDGNKARMGDRLVTLGLITKDQLNVAIQEKKISGKMLGEVLVGLGFITAEVLSAFLAESSGFEVFNPKVTVIDGAALAMIEKSVAVKYQILPVSLIDNVALVALSDPYDVVAMDALRRYIPKGVTVRPLVSTPTVLAEAIDAAYGHASNVNAILKEIENADRKDLETAGLSEDEAFTHPIVRLVNALISESVRMRASDLHFEPEENFVRLRYRVDGDLFTFQILHKKHWNAISQRLKIMANLNIADKLAPQDGRISIHVGGKEVDFRVSSLPTVHGENIVMRVLDKNAGIKPLKSLGFSEENLKRIERAQERPEGIIIVTGPTGSGKTTSLYSMLNEINTVDINIQTLEDPVEYSLPMIRQTAVKEGILDFADGIRALLRQDPDVIFIGEIRDKTTGAMALQAAMTGHQVYSTLHTNDSFGAIPRLLDLGMVPGMLAGNIIAVFAQRLIRTLCPSCKQPHKATAEECDILGVDPSSPPQIYNAKTGGCDMCGGAGYKGRVAVAEILLFDEDMDEVLARAGTKAELKNAAVQKGFKSMRDDGILKILDGITTLDALSKVVDIHKK</sequence>
<dbReference type="SUPFAM" id="SSF52540">
    <property type="entry name" value="P-loop containing nucleoside triphosphate hydrolases"/>
    <property type="match status" value="1"/>
</dbReference>
<dbReference type="Gene3D" id="3.30.450.90">
    <property type="match status" value="1"/>
</dbReference>
<feature type="region of interest" description="Disordered" evidence="4">
    <location>
        <begin position="23"/>
        <end position="46"/>
    </location>
</feature>
<evidence type="ECO:0000259" key="6">
    <source>
        <dbReference type="Pfam" id="PF05157"/>
    </source>
</evidence>
<comment type="similarity">
    <text evidence="1">Belongs to the GSP E family.</text>
</comment>
<dbReference type="Gene3D" id="3.30.300.160">
    <property type="entry name" value="Type II secretion system, protein E, N-terminal domain"/>
    <property type="match status" value="1"/>
</dbReference>
<accession>A0A2W5A0D0</accession>
<dbReference type="EMBL" id="QFNK01000031">
    <property type="protein sequence ID" value="PZO88034.1"/>
    <property type="molecule type" value="Genomic_DNA"/>
</dbReference>
<gene>
    <name evidence="7" type="ORF">DI626_02675</name>
</gene>
<dbReference type="GO" id="GO:0005524">
    <property type="term" value="F:ATP binding"/>
    <property type="evidence" value="ECO:0007669"/>
    <property type="project" value="UniProtKB-KW"/>
</dbReference>
<name>A0A2W5A0D0_9BACT</name>
<evidence type="ECO:0000256" key="4">
    <source>
        <dbReference type="SAM" id="MobiDB-lite"/>
    </source>
</evidence>
<evidence type="ECO:0000313" key="7">
    <source>
        <dbReference type="EMBL" id="PZO88034.1"/>
    </source>
</evidence>
<dbReference type="Pfam" id="PF00437">
    <property type="entry name" value="T2SSE"/>
    <property type="match status" value="1"/>
</dbReference>
<dbReference type="PANTHER" id="PTHR30258:SF1">
    <property type="entry name" value="PROTEIN TRANSPORT PROTEIN HOFB HOMOLOG"/>
    <property type="match status" value="1"/>
</dbReference>
<feature type="domain" description="Type II secretion system protein GspE N-terminal" evidence="6">
    <location>
        <begin position="124"/>
        <end position="208"/>
    </location>
</feature>
<keyword evidence="2" id="KW-0547">Nucleotide-binding</keyword>
<protein>
    <submittedName>
        <fullName evidence="7">Type II secretion system protein E</fullName>
    </submittedName>
</protein>
<dbReference type="GO" id="GO:0016887">
    <property type="term" value="F:ATP hydrolysis activity"/>
    <property type="evidence" value="ECO:0007669"/>
    <property type="project" value="TreeGrafter"/>
</dbReference>
<organism evidence="7 8">
    <name type="scientific">Micavibrio aeruginosavorus</name>
    <dbReference type="NCBI Taxonomy" id="349221"/>
    <lineage>
        <taxon>Bacteria</taxon>
        <taxon>Pseudomonadati</taxon>
        <taxon>Bdellovibrionota</taxon>
        <taxon>Bdellovibrionia</taxon>
        <taxon>Bdellovibrionales</taxon>
        <taxon>Pseudobdellovibrionaceae</taxon>
        <taxon>Micavibrio</taxon>
    </lineage>
</organism>
<evidence type="ECO:0000313" key="8">
    <source>
        <dbReference type="Proteomes" id="UP000249557"/>
    </source>
</evidence>
<dbReference type="Proteomes" id="UP000249557">
    <property type="component" value="Unassembled WGS sequence"/>
</dbReference>
<evidence type="ECO:0000256" key="2">
    <source>
        <dbReference type="ARBA" id="ARBA00022741"/>
    </source>
</evidence>
<dbReference type="InterPro" id="IPR027417">
    <property type="entry name" value="P-loop_NTPase"/>
</dbReference>
<dbReference type="InterPro" id="IPR037257">
    <property type="entry name" value="T2SS_E_N_sf"/>
</dbReference>
<dbReference type="InterPro" id="IPR007831">
    <property type="entry name" value="T2SS_GspE_N"/>
</dbReference>
<proteinExistence type="inferred from homology"/>
<reference evidence="7 8" key="1">
    <citation type="submission" date="2017-08" db="EMBL/GenBank/DDBJ databases">
        <title>Infants hospitalized years apart are colonized by the same room-sourced microbial strains.</title>
        <authorList>
            <person name="Brooks B."/>
            <person name="Olm M.R."/>
            <person name="Firek B.A."/>
            <person name="Baker R."/>
            <person name="Thomas B.C."/>
            <person name="Morowitz M.J."/>
            <person name="Banfield J.F."/>
        </authorList>
    </citation>
    <scope>NUCLEOTIDE SEQUENCE [LARGE SCALE GENOMIC DNA]</scope>
    <source>
        <strain evidence="7">S2_018_000_R2_104</strain>
    </source>
</reference>
<dbReference type="PANTHER" id="PTHR30258">
    <property type="entry name" value="TYPE II SECRETION SYSTEM PROTEIN GSPE-RELATED"/>
    <property type="match status" value="1"/>
</dbReference>
<dbReference type="AlphaFoldDB" id="A0A2W5A0D0"/>
<dbReference type="Pfam" id="PF05157">
    <property type="entry name" value="MshEN"/>
    <property type="match status" value="1"/>
</dbReference>
<dbReference type="GO" id="GO:0005886">
    <property type="term" value="C:plasma membrane"/>
    <property type="evidence" value="ECO:0007669"/>
    <property type="project" value="TreeGrafter"/>
</dbReference>
<dbReference type="SUPFAM" id="SSF160246">
    <property type="entry name" value="EspE N-terminal domain-like"/>
    <property type="match status" value="1"/>
</dbReference>
<evidence type="ECO:0000256" key="3">
    <source>
        <dbReference type="ARBA" id="ARBA00022840"/>
    </source>
</evidence>
<evidence type="ECO:0000259" key="5">
    <source>
        <dbReference type="Pfam" id="PF00437"/>
    </source>
</evidence>
<dbReference type="Gene3D" id="3.40.50.300">
    <property type="entry name" value="P-loop containing nucleotide triphosphate hydrolases"/>
    <property type="match status" value="1"/>
</dbReference>